<dbReference type="Proteomes" id="UP000318741">
    <property type="component" value="Chromosome"/>
</dbReference>
<proteinExistence type="predicted"/>
<dbReference type="KEGG" id="acaf:CA12_02750"/>
<keyword evidence="2" id="KW-0732">Signal</keyword>
<feature type="region of interest" description="Disordered" evidence="1">
    <location>
        <begin position="32"/>
        <end position="51"/>
    </location>
</feature>
<keyword evidence="4" id="KW-1185">Reference proteome</keyword>
<accession>A0A517P4D2</accession>
<dbReference type="RefSeq" id="WP_165700488.1">
    <property type="nucleotide sequence ID" value="NZ_CP036265.1"/>
</dbReference>
<evidence type="ECO:0000256" key="1">
    <source>
        <dbReference type="SAM" id="MobiDB-lite"/>
    </source>
</evidence>
<feature type="signal peptide" evidence="2">
    <location>
        <begin position="1"/>
        <end position="29"/>
    </location>
</feature>
<gene>
    <name evidence="3" type="ORF">CA12_02750</name>
</gene>
<evidence type="ECO:0000313" key="3">
    <source>
        <dbReference type="EMBL" id="QDT14206.1"/>
    </source>
</evidence>
<dbReference type="AlphaFoldDB" id="A0A517P4D2"/>
<name>A0A517P4D2_9PLAN</name>
<reference evidence="3 4" key="1">
    <citation type="submission" date="2019-02" db="EMBL/GenBank/DDBJ databases">
        <title>Deep-cultivation of Planctomycetes and their phenomic and genomic characterization uncovers novel biology.</title>
        <authorList>
            <person name="Wiegand S."/>
            <person name="Jogler M."/>
            <person name="Boedeker C."/>
            <person name="Pinto D."/>
            <person name="Vollmers J."/>
            <person name="Rivas-Marin E."/>
            <person name="Kohn T."/>
            <person name="Peeters S.H."/>
            <person name="Heuer A."/>
            <person name="Rast P."/>
            <person name="Oberbeckmann S."/>
            <person name="Bunk B."/>
            <person name="Jeske O."/>
            <person name="Meyerdierks A."/>
            <person name="Storesund J.E."/>
            <person name="Kallscheuer N."/>
            <person name="Luecker S."/>
            <person name="Lage O.M."/>
            <person name="Pohl T."/>
            <person name="Merkel B.J."/>
            <person name="Hornburger P."/>
            <person name="Mueller R.-W."/>
            <person name="Bruemmer F."/>
            <person name="Labrenz M."/>
            <person name="Spormann A.M."/>
            <person name="Op den Camp H."/>
            <person name="Overmann J."/>
            <person name="Amann R."/>
            <person name="Jetten M.S.M."/>
            <person name="Mascher T."/>
            <person name="Medema M.H."/>
            <person name="Devos D.P."/>
            <person name="Kaster A.-K."/>
            <person name="Ovreas L."/>
            <person name="Rohde M."/>
            <person name="Galperin M.Y."/>
            <person name="Jogler C."/>
        </authorList>
    </citation>
    <scope>NUCLEOTIDE SEQUENCE [LARGE SCALE GENOMIC DNA]</scope>
    <source>
        <strain evidence="3 4">CA12</strain>
    </source>
</reference>
<evidence type="ECO:0000313" key="4">
    <source>
        <dbReference type="Proteomes" id="UP000318741"/>
    </source>
</evidence>
<dbReference type="EMBL" id="CP036265">
    <property type="protein sequence ID" value="QDT14206.1"/>
    <property type="molecule type" value="Genomic_DNA"/>
</dbReference>
<sequence precursor="true">MPRLPLPPRLAAAAGQLLLGLLADLAAIAAGRAAAPPDPAPTREPSPRDGR</sequence>
<organism evidence="3 4">
    <name type="scientific">Alienimonas californiensis</name>
    <dbReference type="NCBI Taxonomy" id="2527989"/>
    <lineage>
        <taxon>Bacteria</taxon>
        <taxon>Pseudomonadati</taxon>
        <taxon>Planctomycetota</taxon>
        <taxon>Planctomycetia</taxon>
        <taxon>Planctomycetales</taxon>
        <taxon>Planctomycetaceae</taxon>
        <taxon>Alienimonas</taxon>
    </lineage>
</organism>
<evidence type="ECO:0000256" key="2">
    <source>
        <dbReference type="SAM" id="SignalP"/>
    </source>
</evidence>
<feature type="chain" id="PRO_5022096267" evidence="2">
    <location>
        <begin position="30"/>
        <end position="51"/>
    </location>
</feature>
<protein>
    <submittedName>
        <fullName evidence="3">Uncharacterized protein</fullName>
    </submittedName>
</protein>